<feature type="transmembrane region" description="Helical" evidence="7">
    <location>
        <begin position="259"/>
        <end position="279"/>
    </location>
</feature>
<evidence type="ECO:0000256" key="7">
    <source>
        <dbReference type="SAM" id="Phobius"/>
    </source>
</evidence>
<evidence type="ECO:0000256" key="3">
    <source>
        <dbReference type="ARBA" id="ARBA00022989"/>
    </source>
</evidence>
<dbReference type="GO" id="GO:0016020">
    <property type="term" value="C:membrane"/>
    <property type="evidence" value="ECO:0007669"/>
    <property type="project" value="UniProtKB-SubCell"/>
</dbReference>
<evidence type="ECO:0000256" key="6">
    <source>
        <dbReference type="SAM" id="MobiDB-lite"/>
    </source>
</evidence>
<comment type="caution">
    <text evidence="8">The sequence shown here is derived from an EMBL/GenBank/DDBJ whole genome shotgun (WGS) entry which is preliminary data.</text>
</comment>
<dbReference type="AlphaFoldDB" id="A0AA40B028"/>
<feature type="binding site" evidence="5">
    <location>
        <position position="151"/>
    </location>
    <ligand>
        <name>Zn(2+)</name>
        <dbReference type="ChEBI" id="CHEBI:29105"/>
    </ligand>
</feature>
<name>A0AA40B028_9PEZI</name>
<dbReference type="PANTHER" id="PTHR20855:SF130">
    <property type="entry name" value="HAEMOLYSIN-III FAMILY PROTEIN"/>
    <property type="match status" value="1"/>
</dbReference>
<evidence type="ECO:0000256" key="4">
    <source>
        <dbReference type="ARBA" id="ARBA00023136"/>
    </source>
</evidence>
<gene>
    <name evidence="8" type="ORF">B0H67DRAFT_598492</name>
</gene>
<feature type="binding site" evidence="5">
    <location>
        <position position="301"/>
    </location>
    <ligand>
        <name>Zn(2+)</name>
        <dbReference type="ChEBI" id="CHEBI:29105"/>
    </ligand>
</feature>
<feature type="transmembrane region" description="Helical" evidence="7">
    <location>
        <begin position="128"/>
        <end position="149"/>
    </location>
</feature>
<keyword evidence="3 7" id="KW-1133">Transmembrane helix</keyword>
<comment type="subcellular location">
    <subcellularLocation>
        <location evidence="1">Membrane</location>
        <topology evidence="1">Multi-pass membrane protein</topology>
    </subcellularLocation>
</comment>
<sequence length="331" mass="37374">MGPQKESSAQNIRSMTHLRLRSSAKGPTEHPRVQITDSLSAAQAIQLVLWHDLQGNHYVETGYRSVSRDPYSRPVAASIQHCLHSLTYLHNETVNIFSHTFGAIVFLALPAYVFNVEIPPRYAIATPADMVVCSVYFIGVGICFLFSAIFHTLVCHSPDIFSFGLKLDFQGVILLMWGANIPLIYYGFICDPGLQLVYWSLTSFLALCCSIFTFQPHFSDPHLRPLRTATFGSLALSTFIPVVHGLVKYDFALQYQRIALPWILLTLLFNVLGASAYAFKFPEKWYPRRFDMFGASHQIMHIMILIAGFMYAFGVLAEFDYRHSNIGRCLA</sequence>
<dbReference type="GO" id="GO:0046872">
    <property type="term" value="F:metal ion binding"/>
    <property type="evidence" value="ECO:0007669"/>
    <property type="project" value="UniProtKB-KW"/>
</dbReference>
<evidence type="ECO:0000256" key="1">
    <source>
        <dbReference type="ARBA" id="ARBA00004141"/>
    </source>
</evidence>
<dbReference type="Proteomes" id="UP001172102">
    <property type="component" value="Unassembled WGS sequence"/>
</dbReference>
<feature type="compositionally biased region" description="Polar residues" evidence="6">
    <location>
        <begin position="1"/>
        <end position="14"/>
    </location>
</feature>
<feature type="region of interest" description="Disordered" evidence="6">
    <location>
        <begin position="1"/>
        <end position="31"/>
    </location>
</feature>
<dbReference type="GO" id="GO:0038023">
    <property type="term" value="F:signaling receptor activity"/>
    <property type="evidence" value="ECO:0007669"/>
    <property type="project" value="TreeGrafter"/>
</dbReference>
<dbReference type="PANTHER" id="PTHR20855">
    <property type="entry name" value="ADIPOR/PROGESTIN RECEPTOR-RELATED"/>
    <property type="match status" value="1"/>
</dbReference>
<keyword evidence="9" id="KW-1185">Reference proteome</keyword>
<dbReference type="Pfam" id="PF03006">
    <property type="entry name" value="HlyIII"/>
    <property type="match status" value="1"/>
</dbReference>
<evidence type="ECO:0000313" key="9">
    <source>
        <dbReference type="Proteomes" id="UP001172102"/>
    </source>
</evidence>
<proteinExistence type="predicted"/>
<evidence type="ECO:0000256" key="5">
    <source>
        <dbReference type="PIRSR" id="PIRSR604254-1"/>
    </source>
</evidence>
<dbReference type="EMBL" id="JAUKUA010000002">
    <property type="protein sequence ID" value="KAK0725143.1"/>
    <property type="molecule type" value="Genomic_DNA"/>
</dbReference>
<evidence type="ECO:0000313" key="8">
    <source>
        <dbReference type="EMBL" id="KAK0725143.1"/>
    </source>
</evidence>
<feature type="transmembrane region" description="Helical" evidence="7">
    <location>
        <begin position="169"/>
        <end position="189"/>
    </location>
</feature>
<feature type="binding site" evidence="5">
    <location>
        <position position="297"/>
    </location>
    <ligand>
        <name>Zn(2+)</name>
        <dbReference type="ChEBI" id="CHEBI:29105"/>
    </ligand>
</feature>
<dbReference type="GO" id="GO:0006882">
    <property type="term" value="P:intracellular zinc ion homeostasis"/>
    <property type="evidence" value="ECO:0007669"/>
    <property type="project" value="TreeGrafter"/>
</dbReference>
<feature type="transmembrane region" description="Helical" evidence="7">
    <location>
        <begin position="299"/>
        <end position="319"/>
    </location>
</feature>
<reference evidence="8" key="1">
    <citation type="submission" date="2023-06" db="EMBL/GenBank/DDBJ databases">
        <title>Genome-scale phylogeny and comparative genomics of the fungal order Sordariales.</title>
        <authorList>
            <consortium name="Lawrence Berkeley National Laboratory"/>
            <person name="Hensen N."/>
            <person name="Bonometti L."/>
            <person name="Westerberg I."/>
            <person name="Brannstrom I.O."/>
            <person name="Guillou S."/>
            <person name="Cros-Aarteil S."/>
            <person name="Calhoun S."/>
            <person name="Haridas S."/>
            <person name="Kuo A."/>
            <person name="Mondo S."/>
            <person name="Pangilinan J."/>
            <person name="Riley R."/>
            <person name="Labutti K."/>
            <person name="Andreopoulos B."/>
            <person name="Lipzen A."/>
            <person name="Chen C."/>
            <person name="Yanf M."/>
            <person name="Daum C."/>
            <person name="Ng V."/>
            <person name="Clum A."/>
            <person name="Steindorff A."/>
            <person name="Ohm R."/>
            <person name="Martin F."/>
            <person name="Silar P."/>
            <person name="Natvig D."/>
            <person name="Lalanne C."/>
            <person name="Gautier V."/>
            <person name="Ament-Velasquez S.L."/>
            <person name="Kruys A."/>
            <person name="Hutchinson M.I."/>
            <person name="Powell A.J."/>
            <person name="Barry K."/>
            <person name="Miller A.N."/>
            <person name="Grigoriev I.V."/>
            <person name="Debuchy R."/>
            <person name="Gladieux P."/>
            <person name="Thoren M.H."/>
            <person name="Johannesson H."/>
        </authorList>
    </citation>
    <scope>NUCLEOTIDE SEQUENCE</scope>
    <source>
        <strain evidence="8">SMH4607-1</strain>
    </source>
</reference>
<keyword evidence="5" id="KW-0862">Zinc</keyword>
<keyword evidence="2 7" id="KW-0812">Transmembrane</keyword>
<keyword evidence="4 7" id="KW-0472">Membrane</keyword>
<keyword evidence="5" id="KW-0479">Metal-binding</keyword>
<feature type="transmembrane region" description="Helical" evidence="7">
    <location>
        <begin position="226"/>
        <end position="247"/>
    </location>
</feature>
<evidence type="ECO:0000256" key="2">
    <source>
        <dbReference type="ARBA" id="ARBA00022692"/>
    </source>
</evidence>
<dbReference type="InterPro" id="IPR004254">
    <property type="entry name" value="AdipoR/HlyIII-related"/>
</dbReference>
<feature type="transmembrane region" description="Helical" evidence="7">
    <location>
        <begin position="196"/>
        <end position="214"/>
    </location>
</feature>
<organism evidence="8 9">
    <name type="scientific">Lasiosphaeris hirsuta</name>
    <dbReference type="NCBI Taxonomy" id="260670"/>
    <lineage>
        <taxon>Eukaryota</taxon>
        <taxon>Fungi</taxon>
        <taxon>Dikarya</taxon>
        <taxon>Ascomycota</taxon>
        <taxon>Pezizomycotina</taxon>
        <taxon>Sordariomycetes</taxon>
        <taxon>Sordariomycetidae</taxon>
        <taxon>Sordariales</taxon>
        <taxon>Lasiosphaeriaceae</taxon>
        <taxon>Lasiosphaeris</taxon>
    </lineage>
</organism>
<protein>
    <submittedName>
        <fullName evidence="8">Hemolysin-III related-domain-containing protein</fullName>
    </submittedName>
</protein>
<accession>A0AA40B028</accession>
<feature type="transmembrane region" description="Helical" evidence="7">
    <location>
        <begin position="96"/>
        <end position="116"/>
    </location>
</feature>